<organism evidence="2 3">
    <name type="scientific">Lentinula boryana</name>
    <dbReference type="NCBI Taxonomy" id="40481"/>
    <lineage>
        <taxon>Eukaryota</taxon>
        <taxon>Fungi</taxon>
        <taxon>Dikarya</taxon>
        <taxon>Basidiomycota</taxon>
        <taxon>Agaricomycotina</taxon>
        <taxon>Agaricomycetes</taxon>
        <taxon>Agaricomycetidae</taxon>
        <taxon>Agaricales</taxon>
        <taxon>Marasmiineae</taxon>
        <taxon>Omphalotaceae</taxon>
        <taxon>Lentinula</taxon>
    </lineage>
</organism>
<dbReference type="PANTHER" id="PTHR38248:SF2">
    <property type="entry name" value="FUNK1 11"/>
    <property type="match status" value="1"/>
</dbReference>
<reference evidence="2" key="1">
    <citation type="submission" date="2022-08" db="EMBL/GenBank/DDBJ databases">
        <authorList>
            <consortium name="DOE Joint Genome Institute"/>
            <person name="Min B."/>
            <person name="Riley R."/>
            <person name="Sierra-Patev S."/>
            <person name="Naranjo-Ortiz M."/>
            <person name="Looney B."/>
            <person name="Konkel Z."/>
            <person name="Slot J.C."/>
            <person name="Sakamoto Y."/>
            <person name="Steenwyk J.L."/>
            <person name="Rokas A."/>
            <person name="Carro J."/>
            <person name="Camarero S."/>
            <person name="Ferreira P."/>
            <person name="Molpeceres G."/>
            <person name="Ruiz-Duenas F.J."/>
            <person name="Serrano A."/>
            <person name="Henrissat B."/>
            <person name="Drula E."/>
            <person name="Hughes K.W."/>
            <person name="Mata J.L."/>
            <person name="Ishikawa N.K."/>
            <person name="Vargas-Isla R."/>
            <person name="Ushijima S."/>
            <person name="Smith C.A."/>
            <person name="Ahrendt S."/>
            <person name="Andreopoulos W."/>
            <person name="He G."/>
            <person name="Labutti K."/>
            <person name="Lipzen A."/>
            <person name="Ng V."/>
            <person name="Sandor L."/>
            <person name="Barry K."/>
            <person name="Martinez A.T."/>
            <person name="Xiao Y."/>
            <person name="Gibbons J.G."/>
            <person name="Terashima K."/>
            <person name="Hibbett D.S."/>
            <person name="Grigoriev I.V."/>
        </authorList>
    </citation>
    <scope>NUCLEOTIDE SEQUENCE</scope>
    <source>
        <strain evidence="2">TFB10827</strain>
    </source>
</reference>
<gene>
    <name evidence="2" type="ORF">F5050DRAFT_1897348</name>
</gene>
<sequence>MSQDQATVGVSISWSSNSYLNKMMRRYNKLPQLPERLTPQGMGCKLQGMHVIWFPTAIVESKLLNFNHQEDRLIFAKMIKHLCALPLEDLGFVPNLEVDFIKNPASLLEAMKPPEQKTTTGPPSSEIFDLCQGSFFTFPYKNDQTRTVRLRCVIFRSNGIIGRGTMVIRVECACRNCPSKRCDWKNKKLVLKMSFPSKTRVSERTFMDHCKELAQGEHAWVSNHLPDLIWSFDIPFCDGSPQDNLGKKFKDYEMRVMRGVILEELKPLSSLKTARECAQVFYDIIQCEFSIYIKRSHFSSNGLSISGHHWVWKYPRILHRNISHGNITVREKNGKKYGVLNDWDLAIWLDDKRDGPTSQFRTGTKPYMAHELHSIEWKGPHRYRHDLESIFYVMLLFVCLYSRPDEKLRRSKNQSYQYREWHQSDDRSLYYEKHHIITVGNWEPPMTTFFSGLLLWLIELQGSFFLGFQQQGSFNFTVRKTSKLGRSRTEMNFFDEDTLGGHLSYEAIVSIVHIFEEEELETRGREWQLHLENLRQNQVG</sequence>
<protein>
    <recommendedName>
        <fullName evidence="1">Fungal-type protein kinase domain-containing protein</fullName>
    </recommendedName>
</protein>
<evidence type="ECO:0000313" key="2">
    <source>
        <dbReference type="EMBL" id="KAJ3993374.1"/>
    </source>
</evidence>
<dbReference type="InterPro" id="IPR011009">
    <property type="entry name" value="Kinase-like_dom_sf"/>
</dbReference>
<evidence type="ECO:0000313" key="3">
    <source>
        <dbReference type="Proteomes" id="UP001163828"/>
    </source>
</evidence>
<accession>A0ABQ8Q546</accession>
<dbReference type="Proteomes" id="UP001163828">
    <property type="component" value="Unassembled WGS sequence"/>
</dbReference>
<proteinExistence type="predicted"/>
<feature type="domain" description="Fungal-type protein kinase" evidence="1">
    <location>
        <begin position="305"/>
        <end position="396"/>
    </location>
</feature>
<evidence type="ECO:0000259" key="1">
    <source>
        <dbReference type="Pfam" id="PF17667"/>
    </source>
</evidence>
<dbReference type="PANTHER" id="PTHR38248">
    <property type="entry name" value="FUNK1 6"/>
    <property type="match status" value="1"/>
</dbReference>
<dbReference type="InterPro" id="IPR040976">
    <property type="entry name" value="Pkinase_fungal"/>
</dbReference>
<dbReference type="EMBL" id="MU790771">
    <property type="protein sequence ID" value="KAJ3993374.1"/>
    <property type="molecule type" value="Genomic_DNA"/>
</dbReference>
<keyword evidence="3" id="KW-1185">Reference proteome</keyword>
<dbReference type="Gene3D" id="1.10.510.10">
    <property type="entry name" value="Transferase(Phosphotransferase) domain 1"/>
    <property type="match status" value="1"/>
</dbReference>
<name>A0ABQ8Q546_9AGAR</name>
<comment type="caution">
    <text evidence="2">The sequence shown here is derived from an EMBL/GenBank/DDBJ whole genome shotgun (WGS) entry which is preliminary data.</text>
</comment>
<dbReference type="Pfam" id="PF17667">
    <property type="entry name" value="Pkinase_fungal"/>
    <property type="match status" value="1"/>
</dbReference>
<dbReference type="SUPFAM" id="SSF56112">
    <property type="entry name" value="Protein kinase-like (PK-like)"/>
    <property type="match status" value="1"/>
</dbReference>